<evidence type="ECO:0000256" key="6">
    <source>
        <dbReference type="ARBA" id="ARBA00022884"/>
    </source>
</evidence>
<evidence type="ECO:0000256" key="3">
    <source>
        <dbReference type="ARBA" id="ARBA00022603"/>
    </source>
</evidence>
<evidence type="ECO:0000256" key="1">
    <source>
        <dbReference type="ARBA" id="ARBA00022490"/>
    </source>
</evidence>
<keyword evidence="4 7" id="KW-0808">Transferase</keyword>
<dbReference type="InterPro" id="IPR011530">
    <property type="entry name" value="rRNA_adenine_dimethylase"/>
</dbReference>
<dbReference type="GO" id="GO:0052908">
    <property type="term" value="F:16S rRNA (adenine(1518)-N(6)/adenine(1519)-N(6))-dimethyltransferase activity"/>
    <property type="evidence" value="ECO:0007669"/>
    <property type="project" value="UniProtKB-EC"/>
</dbReference>
<evidence type="ECO:0000256" key="8">
    <source>
        <dbReference type="PROSITE-ProRule" id="PRU01026"/>
    </source>
</evidence>
<dbReference type="SMART" id="SM00650">
    <property type="entry name" value="rADc"/>
    <property type="match status" value="1"/>
</dbReference>
<dbReference type="InterPro" id="IPR020596">
    <property type="entry name" value="rRNA_Ade_Mease_Trfase_CS"/>
</dbReference>
<dbReference type="NCBIfam" id="TIGR00755">
    <property type="entry name" value="ksgA"/>
    <property type="match status" value="1"/>
</dbReference>
<keyword evidence="6 7" id="KW-0694">RNA-binding</keyword>
<dbReference type="InterPro" id="IPR001737">
    <property type="entry name" value="KsgA/Erm"/>
</dbReference>
<dbReference type="Gene3D" id="3.40.50.150">
    <property type="entry name" value="Vaccinia Virus protein VP39"/>
    <property type="match status" value="1"/>
</dbReference>
<keyword evidence="3 7" id="KW-0489">Methyltransferase</keyword>
<dbReference type="KEGG" id="scou:SCORR_v1c09930"/>
<dbReference type="GO" id="GO:0003723">
    <property type="term" value="F:RNA binding"/>
    <property type="evidence" value="ECO:0007669"/>
    <property type="project" value="UniProtKB-UniRule"/>
</dbReference>
<evidence type="ECO:0000256" key="5">
    <source>
        <dbReference type="ARBA" id="ARBA00022691"/>
    </source>
</evidence>
<feature type="binding site" evidence="7 8">
    <location>
        <position position="11"/>
    </location>
    <ligand>
        <name>S-adenosyl-L-methionine</name>
        <dbReference type="ChEBI" id="CHEBI:59789"/>
    </ligand>
</feature>
<evidence type="ECO:0000256" key="2">
    <source>
        <dbReference type="ARBA" id="ARBA00022552"/>
    </source>
</evidence>
<proteinExistence type="inferred from homology"/>
<keyword evidence="1 7" id="KW-0963">Cytoplasm</keyword>
<evidence type="ECO:0000313" key="10">
    <source>
        <dbReference type="EMBL" id="ASP28765.1"/>
    </source>
</evidence>
<reference evidence="10 11" key="1">
    <citation type="submission" date="2017-07" db="EMBL/GenBank/DDBJ databases">
        <title>Complete genome sequence of Spiroplasma corruscae EC-1 (DSM 19793).</title>
        <authorList>
            <person name="Tsai Y.-M."/>
            <person name="Lo W.-S."/>
            <person name="Kuo C.-H."/>
        </authorList>
    </citation>
    <scope>NUCLEOTIDE SEQUENCE [LARGE SCALE GENOMIC DNA]</scope>
    <source>
        <strain evidence="10 11">EC-1</strain>
    </source>
</reference>
<dbReference type="HAMAP" id="MF_00607">
    <property type="entry name" value="16SrRNA_methyltr_A"/>
    <property type="match status" value="1"/>
</dbReference>
<comment type="subcellular location">
    <subcellularLocation>
        <location evidence="7">Cytoplasm</location>
    </subcellularLocation>
</comment>
<keyword evidence="11" id="KW-1185">Reference proteome</keyword>
<dbReference type="EMBL" id="CP022535">
    <property type="protein sequence ID" value="ASP28765.1"/>
    <property type="molecule type" value="Genomic_DNA"/>
</dbReference>
<keyword evidence="5 7" id="KW-0949">S-adenosyl-L-methionine</keyword>
<feature type="binding site" evidence="7 8">
    <location>
        <position position="83"/>
    </location>
    <ligand>
        <name>S-adenosyl-L-methionine</name>
        <dbReference type="ChEBI" id="CHEBI:59789"/>
    </ligand>
</feature>
<dbReference type="Proteomes" id="UP000203229">
    <property type="component" value="Chromosome"/>
</dbReference>
<organism evidence="10 11">
    <name type="scientific">Spiroplasma corruscae</name>
    <dbReference type="NCBI Taxonomy" id="216934"/>
    <lineage>
        <taxon>Bacteria</taxon>
        <taxon>Bacillati</taxon>
        <taxon>Mycoplasmatota</taxon>
        <taxon>Mollicutes</taxon>
        <taxon>Entomoplasmatales</taxon>
        <taxon>Spiroplasmataceae</taxon>
        <taxon>Spiroplasma</taxon>
    </lineage>
</organism>
<accession>A0A222EQB6</accession>
<feature type="binding site" evidence="7 8">
    <location>
        <position position="59"/>
    </location>
    <ligand>
        <name>S-adenosyl-L-methionine</name>
        <dbReference type="ChEBI" id="CHEBI:59789"/>
    </ligand>
</feature>
<comment type="function">
    <text evidence="7">Specifically dimethylates two adjacent adenosines (A1518 and A1519) in the loop of a conserved hairpin near the 3'-end of 16S rRNA in the 30S particle. May play a critical role in biogenesis of 30S subunits.</text>
</comment>
<dbReference type="InterPro" id="IPR029063">
    <property type="entry name" value="SAM-dependent_MTases_sf"/>
</dbReference>
<dbReference type="PROSITE" id="PS01131">
    <property type="entry name" value="RRNA_A_DIMETH"/>
    <property type="match status" value="1"/>
</dbReference>
<dbReference type="SUPFAM" id="SSF53335">
    <property type="entry name" value="S-adenosyl-L-methionine-dependent methyltransferases"/>
    <property type="match status" value="1"/>
</dbReference>
<dbReference type="OrthoDB" id="9814755at2"/>
<dbReference type="EC" id="2.1.1.182" evidence="7"/>
<dbReference type="Pfam" id="PF00398">
    <property type="entry name" value="RrnaAD"/>
    <property type="match status" value="1"/>
</dbReference>
<evidence type="ECO:0000259" key="9">
    <source>
        <dbReference type="SMART" id="SM00650"/>
    </source>
</evidence>
<comment type="catalytic activity">
    <reaction evidence="7">
        <text>adenosine(1518)/adenosine(1519) in 16S rRNA + 4 S-adenosyl-L-methionine = N(6)-dimethyladenosine(1518)/N(6)-dimethyladenosine(1519) in 16S rRNA + 4 S-adenosyl-L-homocysteine + 4 H(+)</text>
        <dbReference type="Rhea" id="RHEA:19609"/>
        <dbReference type="Rhea" id="RHEA-COMP:10232"/>
        <dbReference type="Rhea" id="RHEA-COMP:10233"/>
        <dbReference type="ChEBI" id="CHEBI:15378"/>
        <dbReference type="ChEBI" id="CHEBI:57856"/>
        <dbReference type="ChEBI" id="CHEBI:59789"/>
        <dbReference type="ChEBI" id="CHEBI:74411"/>
        <dbReference type="ChEBI" id="CHEBI:74493"/>
        <dbReference type="EC" id="2.1.1.182"/>
    </reaction>
</comment>
<dbReference type="AlphaFoldDB" id="A0A222EQB6"/>
<evidence type="ECO:0000256" key="7">
    <source>
        <dbReference type="HAMAP-Rule" id="MF_00607"/>
    </source>
</evidence>
<comment type="similarity">
    <text evidence="7">Belongs to the class I-like SAM-binding methyltransferase superfamily. rRNA adenine N(6)-methyltransferase family. RsmA subfamily.</text>
</comment>
<name>A0A222EQB6_9MOLU</name>
<dbReference type="PROSITE" id="PS51689">
    <property type="entry name" value="SAM_RNA_A_N6_MT"/>
    <property type="match status" value="1"/>
</dbReference>
<dbReference type="GO" id="GO:0005829">
    <property type="term" value="C:cytosol"/>
    <property type="evidence" value="ECO:0007669"/>
    <property type="project" value="TreeGrafter"/>
</dbReference>
<evidence type="ECO:0000313" key="11">
    <source>
        <dbReference type="Proteomes" id="UP000203229"/>
    </source>
</evidence>
<feature type="domain" description="Ribosomal RNA adenine methylase transferase N-terminal" evidence="9">
    <location>
        <begin position="18"/>
        <end position="191"/>
    </location>
</feature>
<feature type="binding site" evidence="7 8">
    <location>
        <position position="38"/>
    </location>
    <ligand>
        <name>S-adenosyl-L-methionine</name>
        <dbReference type="ChEBI" id="CHEBI:59789"/>
    </ligand>
</feature>
<feature type="binding site" evidence="7 8">
    <location>
        <position position="106"/>
    </location>
    <ligand>
        <name>S-adenosyl-L-methionine</name>
        <dbReference type="ChEBI" id="CHEBI:59789"/>
    </ligand>
</feature>
<dbReference type="RefSeq" id="WP_094049819.1">
    <property type="nucleotide sequence ID" value="NZ_CP022535.1"/>
</dbReference>
<sequence>MHQAKKKFGQNFITDGNLIEKIISQLSNESDQLVIEIGPGQGALTKKLVKKYKKVIAIEIDKDLENILLSSIVEENFELIIGDFLEVDLNKIIKQNNFKKVSIISNTPYYIISPIIFKCFESQEFLSKAVLMVQKEVGERICAEPSNKNYNNLSIISKFYSTPKYLFTINRNLFKPVPLVDSALIELNFEKNSVLKVKDPNNFAQFLRKIFNNKRKTILNNLANYLKSKDKSEDILTKHNIKLNLRPENLTLDDYIILFNEVSVNEA</sequence>
<dbReference type="InterPro" id="IPR023165">
    <property type="entry name" value="rRNA_Ade_diMease-like_C"/>
</dbReference>
<keyword evidence="2 7" id="KW-0698">rRNA processing</keyword>
<dbReference type="InterPro" id="IPR020598">
    <property type="entry name" value="rRNA_Ade_methylase_Trfase_N"/>
</dbReference>
<gene>
    <name evidence="7 10" type="primary">ksgA</name>
    <name evidence="7" type="synonym">rsmA</name>
    <name evidence="10" type="ORF">SCORR_v1c09930</name>
</gene>
<dbReference type="PANTHER" id="PTHR11727">
    <property type="entry name" value="DIMETHYLADENOSINE TRANSFERASE"/>
    <property type="match status" value="1"/>
</dbReference>
<protein>
    <recommendedName>
        <fullName evidence="7">Ribosomal RNA small subunit methyltransferase A</fullName>
        <ecNumber evidence="7">2.1.1.182</ecNumber>
    </recommendedName>
    <alternativeName>
        <fullName evidence="7">16S rRNA (adenine(1518)-N(6)/adenine(1519)-N(6))-dimethyltransferase</fullName>
    </alternativeName>
    <alternativeName>
        <fullName evidence="7">16S rRNA dimethyladenosine transferase</fullName>
    </alternativeName>
    <alternativeName>
        <fullName evidence="7">16S rRNA dimethylase</fullName>
    </alternativeName>
    <alternativeName>
        <fullName evidence="7">S-adenosylmethionine-6-N', N'-adenosyl(rRNA) dimethyltransferase</fullName>
    </alternativeName>
</protein>
<feature type="binding site" evidence="7 8">
    <location>
        <position position="13"/>
    </location>
    <ligand>
        <name>S-adenosyl-L-methionine</name>
        <dbReference type="ChEBI" id="CHEBI:59789"/>
    </ligand>
</feature>
<evidence type="ECO:0000256" key="4">
    <source>
        <dbReference type="ARBA" id="ARBA00022679"/>
    </source>
</evidence>
<dbReference type="Gene3D" id="1.10.8.100">
    <property type="entry name" value="Ribosomal RNA adenine dimethylase-like, domain 2"/>
    <property type="match status" value="1"/>
</dbReference>
<dbReference type="PANTHER" id="PTHR11727:SF7">
    <property type="entry name" value="DIMETHYLADENOSINE TRANSFERASE-RELATED"/>
    <property type="match status" value="1"/>
</dbReference>